<dbReference type="GO" id="GO:0000981">
    <property type="term" value="F:DNA-binding transcription factor activity, RNA polymerase II-specific"/>
    <property type="evidence" value="ECO:0007669"/>
    <property type="project" value="InterPro"/>
</dbReference>
<evidence type="ECO:0000313" key="9">
    <source>
        <dbReference type="Proteomes" id="UP001147782"/>
    </source>
</evidence>
<keyword evidence="1" id="KW-0479">Metal-binding</keyword>
<dbReference type="GO" id="GO:0006351">
    <property type="term" value="P:DNA-templated transcription"/>
    <property type="evidence" value="ECO:0007669"/>
    <property type="project" value="InterPro"/>
</dbReference>
<protein>
    <recommendedName>
        <fullName evidence="7">Zn(2)-C6 fungal-type domain-containing protein</fullName>
    </recommendedName>
</protein>
<evidence type="ECO:0000256" key="4">
    <source>
        <dbReference type="ARBA" id="ARBA00023163"/>
    </source>
</evidence>
<keyword evidence="5" id="KW-0539">Nucleus</keyword>
<keyword evidence="3" id="KW-0238">DNA-binding</keyword>
<feature type="region of interest" description="Disordered" evidence="6">
    <location>
        <begin position="124"/>
        <end position="153"/>
    </location>
</feature>
<reference evidence="8" key="2">
    <citation type="journal article" date="2023" name="IMA Fungus">
        <title>Comparative genomic study of the Penicillium genus elucidates a diverse pangenome and 15 lateral gene transfer events.</title>
        <authorList>
            <person name="Petersen C."/>
            <person name="Sorensen T."/>
            <person name="Nielsen M.R."/>
            <person name="Sondergaard T.E."/>
            <person name="Sorensen J.L."/>
            <person name="Fitzpatrick D.A."/>
            <person name="Frisvad J.C."/>
            <person name="Nielsen K.L."/>
        </authorList>
    </citation>
    <scope>NUCLEOTIDE SEQUENCE</scope>
    <source>
        <strain evidence="8">IBT 29864</strain>
    </source>
</reference>
<dbReference type="InterPro" id="IPR051127">
    <property type="entry name" value="Fungal_SecMet_Regulators"/>
</dbReference>
<dbReference type="InterPro" id="IPR007219">
    <property type="entry name" value="XnlR_reg_dom"/>
</dbReference>
<dbReference type="SMART" id="SM00066">
    <property type="entry name" value="GAL4"/>
    <property type="match status" value="1"/>
</dbReference>
<dbReference type="CDD" id="cd12148">
    <property type="entry name" value="fungal_TF_MHR"/>
    <property type="match status" value="1"/>
</dbReference>
<keyword evidence="4" id="KW-0804">Transcription</keyword>
<dbReference type="InterPro" id="IPR036864">
    <property type="entry name" value="Zn2-C6_fun-type_DNA-bd_sf"/>
</dbReference>
<reference evidence="8" key="1">
    <citation type="submission" date="2022-11" db="EMBL/GenBank/DDBJ databases">
        <authorList>
            <person name="Petersen C."/>
        </authorList>
    </citation>
    <scope>NUCLEOTIDE SEQUENCE</scope>
    <source>
        <strain evidence="8">IBT 29864</strain>
    </source>
</reference>
<evidence type="ECO:0000313" key="8">
    <source>
        <dbReference type="EMBL" id="KAJ5363549.1"/>
    </source>
</evidence>
<evidence type="ECO:0000256" key="1">
    <source>
        <dbReference type="ARBA" id="ARBA00022723"/>
    </source>
</evidence>
<dbReference type="PANTHER" id="PTHR47424">
    <property type="entry name" value="REGULATORY PROTEIN GAL4"/>
    <property type="match status" value="1"/>
</dbReference>
<dbReference type="PANTHER" id="PTHR47424:SF5">
    <property type="entry name" value="ZN(II)2CYS6 TRANSCRIPTION FACTOR (EUROFUNG)"/>
    <property type="match status" value="1"/>
</dbReference>
<gene>
    <name evidence="8" type="ORF">N7496_009262</name>
</gene>
<feature type="region of interest" description="Disordered" evidence="6">
    <location>
        <begin position="1"/>
        <end position="22"/>
    </location>
</feature>
<dbReference type="PROSITE" id="PS00463">
    <property type="entry name" value="ZN2_CY6_FUNGAL_1"/>
    <property type="match status" value="1"/>
</dbReference>
<sequence>MDPSLPQTSQATSVGKSISTRPGRHRATASCAECRRRRIKCDGLTTPCRQCVYYEVAHLCHYPPRKQRRNVSWRSYDELSNSHAKLQGLVDKLFPSCSLDDLTSMSRIGLVGKAQALLQSSIASVTDDQSEDDLQDLEPPPERDFTWDEVSDDDSDVSRIADDINGLAVSLDSLNSYNASYLGFSSVPTILRVIAHLSPRIRQVVPPSPETWKTTAPTSGSPESNASCDVDEVSLINAYFLHVHPITPMIDEVDFRQRFADGEVPENHKTSWLALFNIVLAMGCFASDNSQFSKHHFLYKRALTHLNMSSFGSGHIYTVQALALYGGWLLHYLNKPNTASAVMGATLRMAVAMGLHRAQMPRHYPVNAQGSGHSSIVTRIRTWWCIFCLDTWAAATLGRPGLGYWDPGTVLTSSTSLLASMDYGTISLTANEQFCKIATRIQERLVEMPLITSDEIHDFDAELLKWRGSLHVFLADAQHCPPPLRVARAMLLCRFMTTRLTLYRPYLLSAAIHRKQWSHATQQGGALVAKCLEIARDGVDTIASDWFPNHMLCWNHAWHLFQISLVLVLAAVSDTSGAESELCSEYITKSLDLLAQMEPFDAGATRGRRVVQLLHDNIRNGEHPIPTMNFDASTSLILDFYDEEMMGTDAEWVNFLCGYD</sequence>
<name>A0A9W9V0T8_9EURO</name>
<evidence type="ECO:0000256" key="5">
    <source>
        <dbReference type="ARBA" id="ARBA00023242"/>
    </source>
</evidence>
<keyword evidence="2" id="KW-0805">Transcription regulation</keyword>
<dbReference type="Pfam" id="PF00172">
    <property type="entry name" value="Zn_clus"/>
    <property type="match status" value="1"/>
</dbReference>
<feature type="domain" description="Zn(2)-C6 fungal-type" evidence="7">
    <location>
        <begin position="30"/>
        <end position="62"/>
    </location>
</feature>
<dbReference type="RefSeq" id="XP_056551176.1">
    <property type="nucleotide sequence ID" value="XM_056702176.1"/>
</dbReference>
<feature type="compositionally biased region" description="Polar residues" evidence="6">
    <location>
        <begin position="211"/>
        <end position="226"/>
    </location>
</feature>
<dbReference type="GO" id="GO:0000978">
    <property type="term" value="F:RNA polymerase II cis-regulatory region sequence-specific DNA binding"/>
    <property type="evidence" value="ECO:0007669"/>
    <property type="project" value="TreeGrafter"/>
</dbReference>
<accession>A0A9W9V0T8</accession>
<dbReference type="AlphaFoldDB" id="A0A9W9V0T8"/>
<keyword evidence="9" id="KW-1185">Reference proteome</keyword>
<dbReference type="Proteomes" id="UP001147782">
    <property type="component" value="Unassembled WGS sequence"/>
</dbReference>
<dbReference type="GO" id="GO:0008270">
    <property type="term" value="F:zinc ion binding"/>
    <property type="evidence" value="ECO:0007669"/>
    <property type="project" value="InterPro"/>
</dbReference>
<dbReference type="SUPFAM" id="SSF57701">
    <property type="entry name" value="Zn2/Cys6 DNA-binding domain"/>
    <property type="match status" value="1"/>
</dbReference>
<comment type="caution">
    <text evidence="8">The sequence shown here is derived from an EMBL/GenBank/DDBJ whole genome shotgun (WGS) entry which is preliminary data.</text>
</comment>
<dbReference type="SMART" id="SM00906">
    <property type="entry name" value="Fungal_trans"/>
    <property type="match status" value="1"/>
</dbReference>
<dbReference type="Pfam" id="PF04082">
    <property type="entry name" value="Fungal_trans"/>
    <property type="match status" value="1"/>
</dbReference>
<feature type="region of interest" description="Disordered" evidence="6">
    <location>
        <begin position="207"/>
        <end position="226"/>
    </location>
</feature>
<dbReference type="CDD" id="cd00067">
    <property type="entry name" value="GAL4"/>
    <property type="match status" value="1"/>
</dbReference>
<dbReference type="GO" id="GO:0005634">
    <property type="term" value="C:nucleus"/>
    <property type="evidence" value="ECO:0007669"/>
    <property type="project" value="TreeGrafter"/>
</dbReference>
<proteinExistence type="predicted"/>
<dbReference type="PROSITE" id="PS50048">
    <property type="entry name" value="ZN2_CY6_FUNGAL_2"/>
    <property type="match status" value="1"/>
</dbReference>
<dbReference type="OrthoDB" id="3362851at2759"/>
<evidence type="ECO:0000256" key="6">
    <source>
        <dbReference type="SAM" id="MobiDB-lite"/>
    </source>
</evidence>
<organism evidence="8 9">
    <name type="scientific">Penicillium cataractarum</name>
    <dbReference type="NCBI Taxonomy" id="2100454"/>
    <lineage>
        <taxon>Eukaryota</taxon>
        <taxon>Fungi</taxon>
        <taxon>Dikarya</taxon>
        <taxon>Ascomycota</taxon>
        <taxon>Pezizomycotina</taxon>
        <taxon>Eurotiomycetes</taxon>
        <taxon>Eurotiomycetidae</taxon>
        <taxon>Eurotiales</taxon>
        <taxon>Aspergillaceae</taxon>
        <taxon>Penicillium</taxon>
    </lineage>
</organism>
<dbReference type="GeneID" id="81441355"/>
<evidence type="ECO:0000259" key="7">
    <source>
        <dbReference type="PROSITE" id="PS50048"/>
    </source>
</evidence>
<dbReference type="InterPro" id="IPR001138">
    <property type="entry name" value="Zn2Cys6_DnaBD"/>
</dbReference>
<dbReference type="EMBL" id="JAPZBS010000008">
    <property type="protein sequence ID" value="KAJ5363549.1"/>
    <property type="molecule type" value="Genomic_DNA"/>
</dbReference>
<evidence type="ECO:0000256" key="3">
    <source>
        <dbReference type="ARBA" id="ARBA00023125"/>
    </source>
</evidence>
<feature type="compositionally biased region" description="Polar residues" evidence="6">
    <location>
        <begin position="1"/>
        <end position="20"/>
    </location>
</feature>
<dbReference type="GO" id="GO:0000435">
    <property type="term" value="P:positive regulation of transcription from RNA polymerase II promoter by galactose"/>
    <property type="evidence" value="ECO:0007669"/>
    <property type="project" value="TreeGrafter"/>
</dbReference>
<evidence type="ECO:0000256" key="2">
    <source>
        <dbReference type="ARBA" id="ARBA00023015"/>
    </source>
</evidence>
<dbReference type="Gene3D" id="4.10.240.10">
    <property type="entry name" value="Zn(2)-C6 fungal-type DNA-binding domain"/>
    <property type="match status" value="1"/>
</dbReference>